<name>A0A0A3HR23_9BACL</name>
<dbReference type="Proteomes" id="UP000030408">
    <property type="component" value="Unassembled WGS sequence"/>
</dbReference>
<comment type="caution">
    <text evidence="1">The sequence shown here is derived from an EMBL/GenBank/DDBJ whole genome shotgun (WGS) entry which is preliminary data.</text>
</comment>
<dbReference type="eggNOG" id="ENOG502ZCAS">
    <property type="taxonomic scope" value="Bacteria"/>
</dbReference>
<reference evidence="1 2" key="1">
    <citation type="submission" date="2014-02" db="EMBL/GenBank/DDBJ databases">
        <title>Draft genome sequence of Lysinibacillus sinduriensis JCM 15800.</title>
        <authorList>
            <person name="Zhang F."/>
            <person name="Wang G."/>
            <person name="Zhang L."/>
        </authorList>
    </citation>
    <scope>NUCLEOTIDE SEQUENCE [LARGE SCALE GENOMIC DNA]</scope>
    <source>
        <strain evidence="1 2">JCM 15800</strain>
    </source>
</reference>
<sequence>MAKKNQAFFNRIQLQNEIFNVGKHEHKVFMPNEIFTELKGYENDEGVFVEGFYDKEGRKINEFKSSTHIAFAYAYVYLSHYMYRYCKYYTLWNNSLDGNKSIDESMIKRILGFPSKSNSYSYITKKGGILDRLGYIRKESDRPLECILHEHMITNGVWEINHFVMTSEYPENYGNSKNRKINFPVKAFYRGVWAEEDGYNNGTFWEIENTHMIDIDIFMYCMADKDLGVEAFYMYSFLLYQNDKFKKGFTCSIENLVSVTGLTVEIVKKQLRNLEKRNMITNNHMPFCKDKPEGKKTKANTYGVKNFGGFSKSFIEWNVIPKQRKLSAKQYEEEIGFIVDDIDEKNDETNLSRGRDLVLEESPFE</sequence>
<gene>
    <name evidence="1" type="ORF">CD33_12305</name>
</gene>
<dbReference type="OrthoDB" id="2836272at2"/>
<dbReference type="EMBL" id="JPVO01000052">
    <property type="protein sequence ID" value="KGR75056.1"/>
    <property type="molecule type" value="Genomic_DNA"/>
</dbReference>
<protein>
    <submittedName>
        <fullName evidence="1">Uncharacterized protein</fullName>
    </submittedName>
</protein>
<organism evidence="1 2">
    <name type="scientific">Ureibacillus sinduriensis BLB-1 = JCM 15800</name>
    <dbReference type="NCBI Taxonomy" id="1384057"/>
    <lineage>
        <taxon>Bacteria</taxon>
        <taxon>Bacillati</taxon>
        <taxon>Bacillota</taxon>
        <taxon>Bacilli</taxon>
        <taxon>Bacillales</taxon>
        <taxon>Caryophanaceae</taxon>
        <taxon>Ureibacillus</taxon>
    </lineage>
</organism>
<accession>A0A0A3HR23</accession>
<proteinExistence type="predicted"/>
<evidence type="ECO:0000313" key="1">
    <source>
        <dbReference type="EMBL" id="KGR75056.1"/>
    </source>
</evidence>
<evidence type="ECO:0000313" key="2">
    <source>
        <dbReference type="Proteomes" id="UP000030408"/>
    </source>
</evidence>
<dbReference type="RefSeq" id="WP_036201043.1">
    <property type="nucleotide sequence ID" value="NZ_AVCY01000004.1"/>
</dbReference>
<dbReference type="AlphaFoldDB" id="A0A0A3HR23"/>
<keyword evidence="2" id="KW-1185">Reference proteome</keyword>